<dbReference type="PANTHER" id="PTHR42928">
    <property type="entry name" value="TRICARBOXYLATE-BINDING PROTEIN"/>
    <property type="match status" value="1"/>
</dbReference>
<dbReference type="OrthoDB" id="8678477at2"/>
<keyword evidence="2" id="KW-0732">Signal</keyword>
<accession>A0A6L6YM01</accession>
<evidence type="ECO:0000313" key="3">
    <source>
        <dbReference type="EMBL" id="MVX57808.1"/>
    </source>
</evidence>
<dbReference type="PIRSF" id="PIRSF017082">
    <property type="entry name" value="YflP"/>
    <property type="match status" value="1"/>
</dbReference>
<dbReference type="RefSeq" id="WP_160336223.1">
    <property type="nucleotide sequence ID" value="NZ_CALPCR010000016.1"/>
</dbReference>
<reference evidence="3 4" key="1">
    <citation type="submission" date="2019-12" db="EMBL/GenBank/DDBJ databases">
        <title>Microbes associate with the intestines of laboratory mice.</title>
        <authorList>
            <person name="Navarre W."/>
            <person name="Wong E."/>
        </authorList>
    </citation>
    <scope>NUCLEOTIDE SEQUENCE [LARGE SCALE GENOMIC DNA]</scope>
    <source>
        <strain evidence="3 4">NM82_D38</strain>
    </source>
</reference>
<dbReference type="Gene3D" id="3.40.190.10">
    <property type="entry name" value="Periplasmic binding protein-like II"/>
    <property type="match status" value="1"/>
</dbReference>
<protein>
    <submittedName>
        <fullName evidence="3">Tripartite tricarboxylate transporter substrate binding protein</fullName>
    </submittedName>
</protein>
<evidence type="ECO:0000256" key="1">
    <source>
        <dbReference type="ARBA" id="ARBA00006987"/>
    </source>
</evidence>
<dbReference type="InterPro" id="IPR005064">
    <property type="entry name" value="BUG"/>
</dbReference>
<feature type="signal peptide" evidence="2">
    <location>
        <begin position="1"/>
        <end position="24"/>
    </location>
</feature>
<evidence type="ECO:0000313" key="4">
    <source>
        <dbReference type="Proteomes" id="UP000472580"/>
    </source>
</evidence>
<keyword evidence="4" id="KW-1185">Reference proteome</keyword>
<dbReference type="EMBL" id="WSRP01000047">
    <property type="protein sequence ID" value="MVX57808.1"/>
    <property type="molecule type" value="Genomic_DNA"/>
</dbReference>
<dbReference type="Gene3D" id="3.40.190.150">
    <property type="entry name" value="Bordetella uptake gene, domain 1"/>
    <property type="match status" value="1"/>
</dbReference>
<dbReference type="SUPFAM" id="SSF53850">
    <property type="entry name" value="Periplasmic binding protein-like II"/>
    <property type="match status" value="1"/>
</dbReference>
<comment type="similarity">
    <text evidence="1">Belongs to the UPF0065 (bug) family.</text>
</comment>
<gene>
    <name evidence="3" type="ORF">E5987_11495</name>
</gene>
<sequence length="324" mass="34419">MKRRSFILSVSSAVLLGCGSIVSAQTGKEVSLIVPFPPGGGGDNLARASLDLFAEKYGEPIWVLNRPGAGGNIGTAAAAAAKPDGKTLAYVTNGIMCVNKKLYKNVPFDPMTDLIPVGQLSKIGLIMVLNPKTIEGVTDLPSLIKYAKEHPEAVNFASSGVGTTSHLAGEYLAKRAGIKLTHIPHSGGAAALVEVMAGRIPFMIDVSSNVLPHVKSGSLKALAVTTPERLSAAPEIPTMKEAGLDNYELYAWDGFALPKGADKETVKGFSDAFHALAKDDQARRRLQNLGVEPVFSDSETFSRFIHEEQPKWDALVSQIPSARN</sequence>
<dbReference type="Pfam" id="PF03401">
    <property type="entry name" value="TctC"/>
    <property type="match status" value="1"/>
</dbReference>
<proteinExistence type="inferred from homology"/>
<dbReference type="PROSITE" id="PS51257">
    <property type="entry name" value="PROKAR_LIPOPROTEIN"/>
    <property type="match status" value="1"/>
</dbReference>
<evidence type="ECO:0000256" key="2">
    <source>
        <dbReference type="SAM" id="SignalP"/>
    </source>
</evidence>
<dbReference type="Proteomes" id="UP000472580">
    <property type="component" value="Unassembled WGS sequence"/>
</dbReference>
<dbReference type="InterPro" id="IPR042100">
    <property type="entry name" value="Bug_dom1"/>
</dbReference>
<organism evidence="3 4">
    <name type="scientific">Parasutterella muris</name>
    <dbReference type="NCBI Taxonomy" id="2565572"/>
    <lineage>
        <taxon>Bacteria</taxon>
        <taxon>Pseudomonadati</taxon>
        <taxon>Pseudomonadota</taxon>
        <taxon>Betaproteobacteria</taxon>
        <taxon>Burkholderiales</taxon>
        <taxon>Sutterellaceae</taxon>
        <taxon>Parasutterella</taxon>
    </lineage>
</organism>
<comment type="caution">
    <text evidence="3">The sequence shown here is derived from an EMBL/GenBank/DDBJ whole genome shotgun (WGS) entry which is preliminary data.</text>
</comment>
<dbReference type="AlphaFoldDB" id="A0A6L6YM01"/>
<feature type="chain" id="PRO_5026759803" evidence="2">
    <location>
        <begin position="25"/>
        <end position="324"/>
    </location>
</feature>
<name>A0A6L6YM01_9BURK</name>
<dbReference type="PANTHER" id="PTHR42928:SF5">
    <property type="entry name" value="BLR1237 PROTEIN"/>
    <property type="match status" value="1"/>
</dbReference>